<organism evidence="4 5">
    <name type="scientific">Mya arenaria</name>
    <name type="common">Soft-shell clam</name>
    <dbReference type="NCBI Taxonomy" id="6604"/>
    <lineage>
        <taxon>Eukaryota</taxon>
        <taxon>Metazoa</taxon>
        <taxon>Spiralia</taxon>
        <taxon>Lophotrochozoa</taxon>
        <taxon>Mollusca</taxon>
        <taxon>Bivalvia</taxon>
        <taxon>Autobranchia</taxon>
        <taxon>Heteroconchia</taxon>
        <taxon>Euheterodonta</taxon>
        <taxon>Imparidentia</taxon>
        <taxon>Neoheterodontei</taxon>
        <taxon>Myida</taxon>
        <taxon>Myoidea</taxon>
        <taxon>Myidae</taxon>
        <taxon>Mya</taxon>
    </lineage>
</organism>
<dbReference type="InterPro" id="IPR035976">
    <property type="entry name" value="Sushi/SCR/CCP_sf"/>
</dbReference>
<comment type="caution">
    <text evidence="2">Lacks conserved residue(s) required for the propagation of feature annotation.</text>
</comment>
<feature type="domain" description="Sushi" evidence="3">
    <location>
        <begin position="22"/>
        <end position="87"/>
    </location>
</feature>
<dbReference type="SUPFAM" id="SSF57535">
    <property type="entry name" value="Complement control module/SCR domain"/>
    <property type="match status" value="1"/>
</dbReference>
<dbReference type="PROSITE" id="PS50923">
    <property type="entry name" value="SUSHI"/>
    <property type="match status" value="1"/>
</dbReference>
<dbReference type="Pfam" id="PF00084">
    <property type="entry name" value="Sushi"/>
    <property type="match status" value="1"/>
</dbReference>
<proteinExistence type="predicted"/>
<name>A0ABY7EBK5_MYAAR</name>
<reference evidence="4" key="1">
    <citation type="submission" date="2022-11" db="EMBL/GenBank/DDBJ databases">
        <title>Centuries of genome instability and evolution in soft-shell clam transmissible cancer (bioRxiv).</title>
        <authorList>
            <person name="Hart S.F.M."/>
            <person name="Yonemitsu M.A."/>
            <person name="Giersch R.M."/>
            <person name="Beal B.F."/>
            <person name="Arriagada G."/>
            <person name="Davis B.W."/>
            <person name="Ostrander E.A."/>
            <person name="Goff S.P."/>
            <person name="Metzger M.J."/>
        </authorList>
    </citation>
    <scope>NUCLEOTIDE SEQUENCE</scope>
    <source>
        <strain evidence="4">MELC-2E11</strain>
        <tissue evidence="4">Siphon/mantle</tissue>
    </source>
</reference>
<dbReference type="CDD" id="cd00033">
    <property type="entry name" value="CCP"/>
    <property type="match status" value="1"/>
</dbReference>
<evidence type="ECO:0000256" key="1">
    <source>
        <dbReference type="ARBA" id="ARBA00023157"/>
    </source>
</evidence>
<accession>A0ABY7EBK5</accession>
<keyword evidence="1" id="KW-1015">Disulfide bond</keyword>
<dbReference type="SMART" id="SM00032">
    <property type="entry name" value="CCP"/>
    <property type="match status" value="1"/>
</dbReference>
<dbReference type="EMBL" id="CP111016">
    <property type="protein sequence ID" value="WAR06504.1"/>
    <property type="molecule type" value="Genomic_DNA"/>
</dbReference>
<gene>
    <name evidence="4" type="ORF">MAR_021873</name>
</gene>
<dbReference type="Proteomes" id="UP001164746">
    <property type="component" value="Chromosome 5"/>
</dbReference>
<keyword evidence="2" id="KW-0768">Sushi</keyword>
<sequence>MYQDKFSNKIEECDHTQICRTHPCPKLQAPKNGLVACNGWQTEYATMCKYYCYDGFALPPGFTAQHIVNCGATGMWSPSTQLRECILK</sequence>
<dbReference type="Gene3D" id="2.10.70.10">
    <property type="entry name" value="Complement Module, domain 1"/>
    <property type="match status" value="1"/>
</dbReference>
<dbReference type="InterPro" id="IPR000436">
    <property type="entry name" value="Sushi_SCR_CCP_dom"/>
</dbReference>
<feature type="non-terminal residue" evidence="4">
    <location>
        <position position="1"/>
    </location>
</feature>
<protein>
    <recommendedName>
        <fullName evidence="3">Sushi domain-containing protein</fullName>
    </recommendedName>
</protein>
<keyword evidence="5" id="KW-1185">Reference proteome</keyword>
<evidence type="ECO:0000256" key="2">
    <source>
        <dbReference type="PROSITE-ProRule" id="PRU00302"/>
    </source>
</evidence>
<evidence type="ECO:0000313" key="4">
    <source>
        <dbReference type="EMBL" id="WAR06504.1"/>
    </source>
</evidence>
<evidence type="ECO:0000259" key="3">
    <source>
        <dbReference type="PROSITE" id="PS50923"/>
    </source>
</evidence>
<evidence type="ECO:0000313" key="5">
    <source>
        <dbReference type="Proteomes" id="UP001164746"/>
    </source>
</evidence>